<dbReference type="SUPFAM" id="SSF52402">
    <property type="entry name" value="Adenine nucleotide alpha hydrolases-like"/>
    <property type="match status" value="1"/>
</dbReference>
<protein>
    <submittedName>
        <fullName evidence="1">Uncharacterized protein</fullName>
    </submittedName>
</protein>
<comment type="caution">
    <text evidence="1">The sequence shown here is derived from an EMBL/GenBank/DDBJ whole genome shotgun (WGS) entry which is preliminary data.</text>
</comment>
<dbReference type="Gene3D" id="3.40.50.620">
    <property type="entry name" value="HUPs"/>
    <property type="match status" value="1"/>
</dbReference>
<dbReference type="EMBL" id="BARS01022087">
    <property type="protein sequence ID" value="GAG11049.1"/>
    <property type="molecule type" value="Genomic_DNA"/>
</dbReference>
<dbReference type="AlphaFoldDB" id="X0UYZ1"/>
<sequence>MAKVVVAMSGGVDSSVAAALLQEKGHEVTGVTMKVWDGEALPGDGTRHSCYGPGEQEDIADAWEVAQVLGIPFYTFDLRQEYKSEVLDYFCHEYLLGKTPNPCVRCNRRVKFDALLKKARRSGLEFDYFATGHYA</sequence>
<dbReference type="InterPro" id="IPR014729">
    <property type="entry name" value="Rossmann-like_a/b/a_fold"/>
</dbReference>
<proteinExistence type="predicted"/>
<organism evidence="1">
    <name type="scientific">marine sediment metagenome</name>
    <dbReference type="NCBI Taxonomy" id="412755"/>
    <lineage>
        <taxon>unclassified sequences</taxon>
        <taxon>metagenomes</taxon>
        <taxon>ecological metagenomes</taxon>
    </lineage>
</organism>
<name>X0UYZ1_9ZZZZ</name>
<accession>X0UYZ1</accession>
<feature type="non-terminal residue" evidence="1">
    <location>
        <position position="135"/>
    </location>
</feature>
<dbReference type="GO" id="GO:0002143">
    <property type="term" value="P:tRNA wobble position uridine thiolation"/>
    <property type="evidence" value="ECO:0007669"/>
    <property type="project" value="TreeGrafter"/>
</dbReference>
<dbReference type="PANTHER" id="PTHR11933">
    <property type="entry name" value="TRNA 5-METHYLAMINOMETHYL-2-THIOURIDYLATE -METHYLTRANSFERASE"/>
    <property type="match status" value="1"/>
</dbReference>
<gene>
    <name evidence="1" type="ORF">S01H1_35348</name>
</gene>
<evidence type="ECO:0000313" key="1">
    <source>
        <dbReference type="EMBL" id="GAG11049.1"/>
    </source>
</evidence>
<reference evidence="1" key="1">
    <citation type="journal article" date="2014" name="Front. Microbiol.">
        <title>High frequency of phylogenetically diverse reductive dehalogenase-homologous genes in deep subseafloor sedimentary metagenomes.</title>
        <authorList>
            <person name="Kawai M."/>
            <person name="Futagami T."/>
            <person name="Toyoda A."/>
            <person name="Takaki Y."/>
            <person name="Nishi S."/>
            <person name="Hori S."/>
            <person name="Arai W."/>
            <person name="Tsubouchi T."/>
            <person name="Morono Y."/>
            <person name="Uchiyama I."/>
            <person name="Ito T."/>
            <person name="Fujiyama A."/>
            <person name="Inagaki F."/>
            <person name="Takami H."/>
        </authorList>
    </citation>
    <scope>NUCLEOTIDE SEQUENCE</scope>
    <source>
        <strain evidence="1">Expedition CK06-06</strain>
    </source>
</reference>
<dbReference type="Pfam" id="PF03054">
    <property type="entry name" value="tRNA_Me_trans"/>
    <property type="match status" value="1"/>
</dbReference>
<dbReference type="PANTHER" id="PTHR11933:SF5">
    <property type="entry name" value="MITOCHONDRIAL TRNA-SPECIFIC 2-THIOURIDYLASE 1"/>
    <property type="match status" value="1"/>
</dbReference>